<sequence>MSSAQGTSNAPVNYTFTVGKLDAGIAILIGERASLIEFPALLLPQGVTLGSVVDIRVTRNDGEEQKHREEFVALQDDILQMYGINSPSPPALRLRHVTQTTVTLEWDPLQLANADLLSFDIVRNGQRIAKIPRPLSTTSTKLSGLSMDTDYTIQLVLYTSAGVFPSDELRTRTHTINDMSGIHACLGGINDPRLREATKRVIEALGAKCSDQIQLDTTHLITTHEPPRDGPDAQELKVYEKALQLSIPIVQPHWLFACQDEQRMVNISGYYLDTIPSNAMRVKERLGSKPRQGIDDEAPAPPAKDEIQVVDAVQTEEEVAEPVERADEPAHAAATEPAEDAQEDAPEATDVPDATDASNAPNAPDAPAGTPAPADTRASTGAPTTADDTLESEMENIAL</sequence>
<dbReference type="Gene3D" id="3.40.50.10190">
    <property type="entry name" value="BRCT domain"/>
    <property type="match status" value="1"/>
</dbReference>
<evidence type="ECO:0000313" key="4">
    <source>
        <dbReference type="EMBL" id="WFD39761.1"/>
    </source>
</evidence>
<feature type="region of interest" description="Disordered" evidence="1">
    <location>
        <begin position="285"/>
        <end position="399"/>
    </location>
</feature>
<dbReference type="InterPro" id="IPR052827">
    <property type="entry name" value="CHS_Export/Cell_Fusion_Reg"/>
</dbReference>
<dbReference type="Pfam" id="PF16892">
    <property type="entry name" value="CHS5_N"/>
    <property type="match status" value="1"/>
</dbReference>
<dbReference type="Gene3D" id="2.60.40.10">
    <property type="entry name" value="Immunoglobulins"/>
    <property type="match status" value="1"/>
</dbReference>
<dbReference type="GO" id="GO:0006893">
    <property type="term" value="P:Golgi to plasma membrane transport"/>
    <property type="evidence" value="ECO:0007669"/>
    <property type="project" value="TreeGrafter"/>
</dbReference>
<dbReference type="PANTHER" id="PTHR47351">
    <property type="entry name" value="CHITIN BIOSYNTHESIS PROTEIN CHS5"/>
    <property type="match status" value="1"/>
</dbReference>
<feature type="compositionally biased region" description="Low complexity" evidence="1">
    <location>
        <begin position="352"/>
        <end position="378"/>
    </location>
</feature>
<name>A0AAF0F4P6_9BASI</name>
<evidence type="ECO:0000256" key="1">
    <source>
        <dbReference type="SAM" id="MobiDB-lite"/>
    </source>
</evidence>
<evidence type="ECO:0000259" key="3">
    <source>
        <dbReference type="PROSITE" id="PS50853"/>
    </source>
</evidence>
<dbReference type="CDD" id="cd13945">
    <property type="entry name" value="Chs5_N"/>
    <property type="match status" value="1"/>
</dbReference>
<dbReference type="Pfam" id="PF00533">
    <property type="entry name" value="BRCT"/>
    <property type="match status" value="1"/>
</dbReference>
<evidence type="ECO:0000313" key="5">
    <source>
        <dbReference type="Proteomes" id="UP001217754"/>
    </source>
</evidence>
<proteinExistence type="predicted"/>
<dbReference type="SUPFAM" id="SSF49265">
    <property type="entry name" value="Fibronectin type III"/>
    <property type="match status" value="1"/>
</dbReference>
<evidence type="ECO:0000259" key="2">
    <source>
        <dbReference type="PROSITE" id="PS50172"/>
    </source>
</evidence>
<dbReference type="PROSITE" id="PS50853">
    <property type="entry name" value="FN3"/>
    <property type="match status" value="1"/>
</dbReference>
<keyword evidence="5" id="KW-1185">Reference proteome</keyword>
<dbReference type="SMART" id="SM00292">
    <property type="entry name" value="BRCT"/>
    <property type="match status" value="1"/>
</dbReference>
<dbReference type="InterPro" id="IPR003961">
    <property type="entry name" value="FN3_dom"/>
</dbReference>
<dbReference type="InterPro" id="IPR001357">
    <property type="entry name" value="BRCT_dom"/>
</dbReference>
<dbReference type="Proteomes" id="UP001217754">
    <property type="component" value="Chromosome 4"/>
</dbReference>
<gene>
    <name evidence="4" type="primary">CHS5</name>
    <name evidence="4" type="ORF">MJAP1_002742</name>
</gene>
<dbReference type="Pfam" id="PF16893">
    <property type="entry name" value="fn3_2"/>
    <property type="match status" value="1"/>
</dbReference>
<protein>
    <submittedName>
        <fullName evidence="4">Chitin synthase, class 5</fullName>
    </submittedName>
</protein>
<dbReference type="SUPFAM" id="SSF52113">
    <property type="entry name" value="BRCT domain"/>
    <property type="match status" value="1"/>
</dbReference>
<dbReference type="InterPro" id="IPR031673">
    <property type="entry name" value="Chs5_N"/>
</dbReference>
<dbReference type="PANTHER" id="PTHR47351:SF1">
    <property type="entry name" value="CHITIN BIOSYNTHESIS PROTEIN CHS5"/>
    <property type="match status" value="1"/>
</dbReference>
<dbReference type="EMBL" id="CP119961">
    <property type="protein sequence ID" value="WFD39761.1"/>
    <property type="molecule type" value="Genomic_DNA"/>
</dbReference>
<dbReference type="GO" id="GO:0046983">
    <property type="term" value="F:protein dimerization activity"/>
    <property type="evidence" value="ECO:0007669"/>
    <property type="project" value="InterPro"/>
</dbReference>
<dbReference type="SMART" id="SM00060">
    <property type="entry name" value="FN3"/>
    <property type="match status" value="1"/>
</dbReference>
<feature type="compositionally biased region" description="Acidic residues" evidence="1">
    <location>
        <begin position="337"/>
        <end position="347"/>
    </location>
</feature>
<dbReference type="Gene3D" id="6.20.120.50">
    <property type="match status" value="1"/>
</dbReference>
<dbReference type="AlphaFoldDB" id="A0AAF0F4P6"/>
<dbReference type="GO" id="GO:0005802">
    <property type="term" value="C:trans-Golgi network"/>
    <property type="evidence" value="ECO:0007669"/>
    <property type="project" value="TreeGrafter"/>
</dbReference>
<dbReference type="InterPro" id="IPR036420">
    <property type="entry name" value="BRCT_dom_sf"/>
</dbReference>
<feature type="compositionally biased region" description="Acidic residues" evidence="1">
    <location>
        <begin position="388"/>
        <end position="399"/>
    </location>
</feature>
<dbReference type="PROSITE" id="PS50172">
    <property type="entry name" value="BRCT"/>
    <property type="match status" value="1"/>
</dbReference>
<feature type="domain" description="BRCT" evidence="2">
    <location>
        <begin position="174"/>
        <end position="272"/>
    </location>
</feature>
<feature type="domain" description="Fibronectin type-III" evidence="3">
    <location>
        <begin position="86"/>
        <end position="178"/>
    </location>
</feature>
<accession>A0AAF0F4P6</accession>
<dbReference type="GO" id="GO:0034044">
    <property type="term" value="C:exomer complex"/>
    <property type="evidence" value="ECO:0007669"/>
    <property type="project" value="TreeGrafter"/>
</dbReference>
<organism evidence="4 5">
    <name type="scientific">Malassezia japonica</name>
    <dbReference type="NCBI Taxonomy" id="223818"/>
    <lineage>
        <taxon>Eukaryota</taxon>
        <taxon>Fungi</taxon>
        <taxon>Dikarya</taxon>
        <taxon>Basidiomycota</taxon>
        <taxon>Ustilaginomycotina</taxon>
        <taxon>Malasseziomycetes</taxon>
        <taxon>Malasseziales</taxon>
        <taxon>Malasseziaceae</taxon>
        <taxon>Malassezia</taxon>
    </lineage>
</organism>
<dbReference type="CDD" id="cd00063">
    <property type="entry name" value="FN3"/>
    <property type="match status" value="1"/>
</dbReference>
<dbReference type="InterPro" id="IPR031669">
    <property type="entry name" value="Fn3_2"/>
</dbReference>
<dbReference type="GeneID" id="85226393"/>
<dbReference type="GO" id="GO:0000747">
    <property type="term" value="P:conjugation with cellular fusion"/>
    <property type="evidence" value="ECO:0007669"/>
    <property type="project" value="TreeGrafter"/>
</dbReference>
<dbReference type="InterPro" id="IPR036116">
    <property type="entry name" value="FN3_sf"/>
</dbReference>
<reference evidence="4" key="1">
    <citation type="submission" date="2023-03" db="EMBL/GenBank/DDBJ databases">
        <title>Mating type loci evolution in Malassezia.</title>
        <authorList>
            <person name="Coelho M.A."/>
        </authorList>
    </citation>
    <scope>NUCLEOTIDE SEQUENCE</scope>
    <source>
        <strain evidence="4">CBS 9431</strain>
    </source>
</reference>
<dbReference type="RefSeq" id="XP_060122658.1">
    <property type="nucleotide sequence ID" value="XM_060266675.1"/>
</dbReference>
<dbReference type="InterPro" id="IPR013783">
    <property type="entry name" value="Ig-like_fold"/>
</dbReference>